<evidence type="ECO:0000313" key="2">
    <source>
        <dbReference type="Proteomes" id="UP001470230"/>
    </source>
</evidence>
<comment type="caution">
    <text evidence="1">The sequence shown here is derived from an EMBL/GenBank/DDBJ whole genome shotgun (WGS) entry which is preliminary data.</text>
</comment>
<dbReference type="EMBL" id="JAPFFF010000012">
    <property type="protein sequence ID" value="KAK8876015.1"/>
    <property type="molecule type" value="Genomic_DNA"/>
</dbReference>
<proteinExistence type="predicted"/>
<gene>
    <name evidence="1" type="ORF">M9Y10_006198</name>
</gene>
<protein>
    <submittedName>
        <fullName evidence="1">Uncharacterized protein</fullName>
    </submittedName>
</protein>
<dbReference type="Proteomes" id="UP001470230">
    <property type="component" value="Unassembled WGS sequence"/>
</dbReference>
<dbReference type="PROSITE" id="PS00018">
    <property type="entry name" value="EF_HAND_1"/>
    <property type="match status" value="1"/>
</dbReference>
<name>A0ABR2JE19_9EUKA</name>
<reference evidence="1 2" key="1">
    <citation type="submission" date="2024-04" db="EMBL/GenBank/DDBJ databases">
        <title>Tritrichomonas musculus Genome.</title>
        <authorList>
            <person name="Alves-Ferreira E."/>
            <person name="Grigg M."/>
            <person name="Lorenzi H."/>
            <person name="Galac M."/>
        </authorList>
    </citation>
    <scope>NUCLEOTIDE SEQUENCE [LARGE SCALE GENOMIC DNA]</scope>
    <source>
        <strain evidence="1 2">EAF2021</strain>
    </source>
</reference>
<sequence length="286" mass="32797">MSDNSDSDILPTTDNHLYTPILQKNNKNLEASFEPFEFKDIKSNDPNSNHKQIRIVPNEGASASELRSSLKHALHVLDRMQTLSETEVEANFNRNMDNLLKIDASLNQQQIDLSKSDKLAQPRNYKIVRRHRFVPYKRQGEEQKYGSSQDRTEVSLFVETSEKIERKNNNNNKNNVSTNLNLDHFPFATRDIDLTLDEDQNNNVDLDELANSLGFNLEVSESVEEGEETDTRLLNVSDFLSENSQRNPLLLGDRMKMLEKLITIAEGDLNNLNDTQQKEKANDNMS</sequence>
<keyword evidence="2" id="KW-1185">Reference proteome</keyword>
<accession>A0ABR2JE19</accession>
<evidence type="ECO:0000313" key="1">
    <source>
        <dbReference type="EMBL" id="KAK8876015.1"/>
    </source>
</evidence>
<dbReference type="InterPro" id="IPR018247">
    <property type="entry name" value="EF_Hand_1_Ca_BS"/>
</dbReference>
<organism evidence="1 2">
    <name type="scientific">Tritrichomonas musculus</name>
    <dbReference type="NCBI Taxonomy" id="1915356"/>
    <lineage>
        <taxon>Eukaryota</taxon>
        <taxon>Metamonada</taxon>
        <taxon>Parabasalia</taxon>
        <taxon>Tritrichomonadida</taxon>
        <taxon>Tritrichomonadidae</taxon>
        <taxon>Tritrichomonas</taxon>
    </lineage>
</organism>